<dbReference type="PANTHER" id="PTHR30557">
    <property type="entry name" value="THIAMINE BIOSYNTHESIS PROTEIN THIC"/>
    <property type="match status" value="1"/>
</dbReference>
<sequence>MTQLEYAKKNLITPEMVEIARVEELSPEEIKELVAKGEVVILKNTKRDTIPTAVGTKMRTKINANIGSSPEKMDLKWELDKLAVCEKYGADTVMDLSLGGILNEVRKKILASTRLPVGTVPIYQVGFELARNAKHLEEMTIDHFLSVLRQQGEEGVDFVTIHAGITQKTWQYIKEKKRILDVVSRGGSMLCAWMEKNQRENLLYEHFDAILEVAKEYDMTISLGDGMRPGATADASDRAQIEELITLGELASRAREAGVQVMIEGPGHVPLDQVVSNIQMQKSLCNRAPFYILGPLVTDIAAGYDHIAAAIGGAVAGAAGADFLCYVTPAEHLSLPDLDDVKQGIIASRIAAHTADMVKNPARFRKIDDEMSRARKALDWEKMFSLCLDPELAKQRRSISGVKDIYCSMCGEFCSVKTLQELGLL</sequence>
<gene>
    <name evidence="10 11" type="primary">thiC</name>
    <name evidence="11" type="ORF">KDW03_03745</name>
</gene>
<dbReference type="KEGG" id="taqu:KDW03_03745"/>
<dbReference type="SFLD" id="SFLDF00407">
    <property type="entry name" value="phosphomethylpyrimidine_syntha"/>
    <property type="match status" value="1"/>
</dbReference>
<evidence type="ECO:0000256" key="9">
    <source>
        <dbReference type="ARBA" id="ARBA00023239"/>
    </source>
</evidence>
<keyword evidence="9 10" id="KW-0456">Lyase</keyword>
<evidence type="ECO:0000313" key="12">
    <source>
        <dbReference type="Proteomes" id="UP001056539"/>
    </source>
</evidence>
<comment type="cofactor">
    <cofactor evidence="10">
        <name>[4Fe-4S] cluster</name>
        <dbReference type="ChEBI" id="CHEBI:49883"/>
    </cofactor>
    <text evidence="10">Binds 1 [4Fe-4S] cluster per subunit. The cluster is coordinated with 3 cysteines and an exchangeable S-adenosyl-L-methionine.</text>
</comment>
<dbReference type="SFLD" id="SFLDS00113">
    <property type="entry name" value="Radical_SAM_Phosphomethylpyrim"/>
    <property type="match status" value="1"/>
</dbReference>
<evidence type="ECO:0000313" key="11">
    <source>
        <dbReference type="EMBL" id="URA10926.1"/>
    </source>
</evidence>
<dbReference type="PANTHER" id="PTHR30557:SF1">
    <property type="entry name" value="PHOSPHOMETHYLPYRIMIDINE SYNTHASE, CHLOROPLASTIC"/>
    <property type="match status" value="1"/>
</dbReference>
<feature type="binding site" evidence="10">
    <location>
        <begin position="184"/>
        <end position="186"/>
    </location>
    <ligand>
        <name>substrate</name>
    </ligand>
</feature>
<evidence type="ECO:0000256" key="2">
    <source>
        <dbReference type="ARBA" id="ARBA00022485"/>
    </source>
</evidence>
<comment type="pathway">
    <text evidence="10">Cofactor biosynthesis; thiamine diphosphate biosynthesis.</text>
</comment>
<organism evidence="11 12">
    <name type="scientific">Thermospira aquatica</name>
    <dbReference type="NCBI Taxonomy" id="2828656"/>
    <lineage>
        <taxon>Bacteria</taxon>
        <taxon>Pseudomonadati</taxon>
        <taxon>Spirochaetota</taxon>
        <taxon>Spirochaetia</taxon>
        <taxon>Brevinematales</taxon>
        <taxon>Thermospiraceae</taxon>
        <taxon>Thermospira</taxon>
    </lineage>
</organism>
<dbReference type="NCBIfam" id="TIGR00190">
    <property type="entry name" value="thiC"/>
    <property type="match status" value="1"/>
</dbReference>
<keyword evidence="12" id="KW-1185">Reference proteome</keyword>
<feature type="binding site" evidence="10">
    <location>
        <position position="291"/>
    </location>
    <ligand>
        <name>substrate</name>
    </ligand>
</feature>
<feature type="binding site" evidence="10">
    <location>
        <position position="264"/>
    </location>
    <ligand>
        <name>substrate</name>
    </ligand>
</feature>
<keyword evidence="4 10" id="KW-0479">Metal-binding</keyword>
<feature type="binding site" evidence="10">
    <location>
        <position position="268"/>
    </location>
    <ligand>
        <name>Zn(2+)</name>
        <dbReference type="ChEBI" id="CHEBI:29105"/>
    </ligand>
</feature>
<dbReference type="GO" id="GO:0008270">
    <property type="term" value="F:zinc ion binding"/>
    <property type="evidence" value="ECO:0007669"/>
    <property type="project" value="UniProtKB-UniRule"/>
</dbReference>
<evidence type="ECO:0000256" key="7">
    <source>
        <dbReference type="ARBA" id="ARBA00023004"/>
    </source>
</evidence>
<keyword evidence="5 10" id="KW-0862">Zinc</keyword>
<dbReference type="EMBL" id="CP073355">
    <property type="protein sequence ID" value="URA10926.1"/>
    <property type="molecule type" value="Genomic_DNA"/>
</dbReference>
<evidence type="ECO:0000256" key="1">
    <source>
        <dbReference type="ARBA" id="ARBA00003175"/>
    </source>
</evidence>
<dbReference type="Gene3D" id="6.10.250.620">
    <property type="match status" value="1"/>
</dbReference>
<comment type="similarity">
    <text evidence="10">Belongs to the ThiC family.</text>
</comment>
<feature type="binding site" evidence="10">
    <location>
        <position position="94"/>
    </location>
    <ligand>
        <name>substrate</name>
    </ligand>
</feature>
<dbReference type="FunFam" id="3.20.20.540:FF:000001">
    <property type="entry name" value="Phosphomethylpyrimidine synthase"/>
    <property type="match status" value="1"/>
</dbReference>
<feature type="binding site" evidence="10">
    <location>
        <position position="162"/>
    </location>
    <ligand>
        <name>substrate</name>
    </ligand>
</feature>
<dbReference type="AlphaFoldDB" id="A0AAX3BFC9"/>
<name>A0AAX3BFC9_9SPIR</name>
<dbReference type="SFLD" id="SFLDG01114">
    <property type="entry name" value="phosphomethylpyrimidine_syntha"/>
    <property type="match status" value="1"/>
</dbReference>
<proteinExistence type="inferred from homology"/>
<evidence type="ECO:0000256" key="10">
    <source>
        <dbReference type="HAMAP-Rule" id="MF_00089"/>
    </source>
</evidence>
<dbReference type="InterPro" id="IPR037509">
    <property type="entry name" value="ThiC"/>
</dbReference>
<dbReference type="RefSeq" id="WP_271436058.1">
    <property type="nucleotide sequence ID" value="NZ_CP073355.1"/>
</dbReference>
<evidence type="ECO:0000256" key="6">
    <source>
        <dbReference type="ARBA" id="ARBA00022977"/>
    </source>
</evidence>
<dbReference type="GO" id="GO:0051539">
    <property type="term" value="F:4 iron, 4 sulfur cluster binding"/>
    <property type="evidence" value="ECO:0007669"/>
    <property type="project" value="UniProtKB-KW"/>
</dbReference>
<feature type="binding site" evidence="10">
    <location>
        <position position="123"/>
    </location>
    <ligand>
        <name>substrate</name>
    </ligand>
</feature>
<comment type="catalytic activity">
    <reaction evidence="10">
        <text>5-amino-1-(5-phospho-beta-D-ribosyl)imidazole + S-adenosyl-L-methionine = 4-amino-2-methyl-5-(phosphooxymethyl)pyrimidine + CO + 5'-deoxyadenosine + formate + L-methionine + 3 H(+)</text>
        <dbReference type="Rhea" id="RHEA:24840"/>
        <dbReference type="ChEBI" id="CHEBI:15378"/>
        <dbReference type="ChEBI" id="CHEBI:15740"/>
        <dbReference type="ChEBI" id="CHEBI:17245"/>
        <dbReference type="ChEBI" id="CHEBI:17319"/>
        <dbReference type="ChEBI" id="CHEBI:57844"/>
        <dbReference type="ChEBI" id="CHEBI:58354"/>
        <dbReference type="ChEBI" id="CHEBI:59789"/>
        <dbReference type="ChEBI" id="CHEBI:137981"/>
        <dbReference type="EC" id="4.1.99.17"/>
    </reaction>
</comment>
<keyword evidence="8 10" id="KW-0411">Iron-sulfur</keyword>
<keyword evidence="2 10" id="KW-0004">4Fe-4S</keyword>
<keyword evidence="6 10" id="KW-0784">Thiamine biosynthesis</keyword>
<feature type="binding site" evidence="10">
    <location>
        <position position="65"/>
    </location>
    <ligand>
        <name>substrate</name>
    </ligand>
</feature>
<feature type="binding site" evidence="10">
    <location>
        <begin position="225"/>
        <end position="228"/>
    </location>
    <ligand>
        <name>substrate</name>
    </ligand>
</feature>
<dbReference type="GO" id="GO:0070284">
    <property type="term" value="F:phosphomethylpyrimidine synthase activity"/>
    <property type="evidence" value="ECO:0007669"/>
    <property type="project" value="UniProtKB-EC"/>
</dbReference>
<dbReference type="InterPro" id="IPR002817">
    <property type="entry name" value="ThiC/BzaA/B"/>
</dbReference>
<accession>A0AAX3BFC9</accession>
<dbReference type="EC" id="4.1.99.17" evidence="10"/>
<dbReference type="Proteomes" id="UP001056539">
    <property type="component" value="Chromosome"/>
</dbReference>
<dbReference type="Pfam" id="PF01964">
    <property type="entry name" value="ThiC_Rad_SAM"/>
    <property type="match status" value="1"/>
</dbReference>
<feature type="binding site" evidence="10">
    <location>
        <position position="410"/>
    </location>
    <ligand>
        <name>[4Fe-4S] cluster</name>
        <dbReference type="ChEBI" id="CHEBI:49883"/>
        <note>4Fe-4S-S-AdoMet</note>
    </ligand>
</feature>
<evidence type="ECO:0000256" key="4">
    <source>
        <dbReference type="ARBA" id="ARBA00022723"/>
    </source>
</evidence>
<feature type="binding site" evidence="10">
    <location>
        <position position="407"/>
    </location>
    <ligand>
        <name>[4Fe-4S] cluster</name>
        <dbReference type="ChEBI" id="CHEBI:49883"/>
        <note>4Fe-4S-S-AdoMet</note>
    </ligand>
</feature>
<dbReference type="InterPro" id="IPR038521">
    <property type="entry name" value="ThiC/Bza_core_dom"/>
</dbReference>
<evidence type="ECO:0000256" key="8">
    <source>
        <dbReference type="ARBA" id="ARBA00023014"/>
    </source>
</evidence>
<keyword evidence="7 10" id="KW-0408">Iron</keyword>
<dbReference type="NCBIfam" id="NF009895">
    <property type="entry name" value="PRK13352.1"/>
    <property type="match status" value="1"/>
</dbReference>
<evidence type="ECO:0000256" key="3">
    <source>
        <dbReference type="ARBA" id="ARBA00022691"/>
    </source>
</evidence>
<feature type="binding site" evidence="10">
    <location>
        <position position="414"/>
    </location>
    <ligand>
        <name>[4Fe-4S] cluster</name>
        <dbReference type="ChEBI" id="CHEBI:49883"/>
        <note>4Fe-4S-S-AdoMet</note>
    </ligand>
</feature>
<evidence type="ECO:0000256" key="5">
    <source>
        <dbReference type="ARBA" id="ARBA00022833"/>
    </source>
</evidence>
<dbReference type="Gene3D" id="3.20.20.540">
    <property type="entry name" value="Radical SAM ThiC family, central domain"/>
    <property type="match status" value="1"/>
</dbReference>
<keyword evidence="3 10" id="KW-0949">S-adenosyl-L-methionine</keyword>
<protein>
    <recommendedName>
        <fullName evidence="10">Phosphomethylpyrimidine synthase</fullName>
        <ecNumber evidence="10">4.1.99.17</ecNumber>
    </recommendedName>
    <alternativeName>
        <fullName evidence="10">Hydroxymethylpyrimidine phosphate synthase</fullName>
        <shortName evidence="10">HMP-P synthase</shortName>
        <shortName evidence="10">HMP-phosphate synthase</shortName>
        <shortName evidence="10">HMPP synthase</shortName>
    </alternativeName>
    <alternativeName>
        <fullName evidence="10">Thiamine biosynthesis protein ThiC</fullName>
    </alternativeName>
</protein>
<dbReference type="HAMAP" id="MF_00089">
    <property type="entry name" value="ThiC"/>
    <property type="match status" value="1"/>
</dbReference>
<reference evidence="11" key="2">
    <citation type="submission" date="2022-06" db="EMBL/GenBank/DDBJ databases">
        <title>Thermospira aquatica gen. nov., sp. nov.</title>
        <authorList>
            <person name="Ben Ali Gam Z."/>
            <person name="Labat M."/>
        </authorList>
    </citation>
    <scope>NUCLEOTIDE SEQUENCE</scope>
    <source>
        <strain evidence="11">F1F22</strain>
    </source>
</reference>
<dbReference type="GO" id="GO:0009229">
    <property type="term" value="P:thiamine diphosphate biosynthetic process"/>
    <property type="evidence" value="ECO:0007669"/>
    <property type="project" value="UniProtKB-UniRule"/>
</dbReference>
<comment type="function">
    <text evidence="1 10">Catalyzes the synthesis of the hydroxymethylpyrimidine phosphate (HMP-P) moiety of thiamine from aminoimidazole ribotide (AIR) in a radical S-adenosyl-L-methionine (SAM)-dependent reaction.</text>
</comment>
<feature type="binding site" evidence="10">
    <location>
        <position position="332"/>
    </location>
    <ligand>
        <name>Zn(2+)</name>
        <dbReference type="ChEBI" id="CHEBI:29105"/>
    </ligand>
</feature>
<reference evidence="11" key="1">
    <citation type="submission" date="2021-04" db="EMBL/GenBank/DDBJ databases">
        <authorList>
            <person name="Postec A."/>
        </authorList>
    </citation>
    <scope>NUCLEOTIDE SEQUENCE</scope>
    <source>
        <strain evidence="11">F1F22</strain>
    </source>
</reference>
<dbReference type="GO" id="GO:0009228">
    <property type="term" value="P:thiamine biosynthetic process"/>
    <property type="evidence" value="ECO:0007669"/>
    <property type="project" value="UniProtKB-UniRule"/>
</dbReference>